<name>A0A8X6MWH4_NEPPI</name>
<evidence type="ECO:0000313" key="2">
    <source>
        <dbReference type="EMBL" id="GFS81795.1"/>
    </source>
</evidence>
<protein>
    <submittedName>
        <fullName evidence="2">Integrase catalytic domain-containing protein</fullName>
    </submittedName>
</protein>
<dbReference type="OrthoDB" id="422540at2759"/>
<dbReference type="Proteomes" id="UP000887013">
    <property type="component" value="Unassembled WGS sequence"/>
</dbReference>
<gene>
    <name evidence="2" type="ORF">NPIL_199941</name>
</gene>
<dbReference type="InterPro" id="IPR041588">
    <property type="entry name" value="Integrase_H2C2"/>
</dbReference>
<dbReference type="EMBL" id="BMAW01097829">
    <property type="protein sequence ID" value="GFS81795.1"/>
    <property type="molecule type" value="Genomic_DNA"/>
</dbReference>
<reference evidence="2" key="1">
    <citation type="submission" date="2020-08" db="EMBL/GenBank/DDBJ databases">
        <title>Multicomponent nature underlies the extraordinary mechanical properties of spider dragline silk.</title>
        <authorList>
            <person name="Kono N."/>
            <person name="Nakamura H."/>
            <person name="Mori M."/>
            <person name="Yoshida Y."/>
            <person name="Ohtoshi R."/>
            <person name="Malay A.D."/>
            <person name="Moran D.A.P."/>
            <person name="Tomita M."/>
            <person name="Numata K."/>
            <person name="Arakawa K."/>
        </authorList>
    </citation>
    <scope>NUCLEOTIDE SEQUENCE</scope>
</reference>
<dbReference type="Pfam" id="PF17921">
    <property type="entry name" value="Integrase_H2C2"/>
    <property type="match status" value="1"/>
</dbReference>
<comment type="caution">
    <text evidence="2">The sequence shown here is derived from an EMBL/GenBank/DDBJ whole genome shotgun (WGS) entry which is preliminary data.</text>
</comment>
<proteinExistence type="predicted"/>
<accession>A0A8X6MWH4</accession>
<evidence type="ECO:0000313" key="3">
    <source>
        <dbReference type="Proteomes" id="UP000887013"/>
    </source>
</evidence>
<evidence type="ECO:0000259" key="1">
    <source>
        <dbReference type="Pfam" id="PF17921"/>
    </source>
</evidence>
<keyword evidence="3" id="KW-1185">Reference proteome</keyword>
<dbReference type="Gene3D" id="1.10.340.70">
    <property type="match status" value="1"/>
</dbReference>
<sequence length="126" mass="14589">MSRLEEVPETLDYVKIAQEQSNDDELKKQISSNTNVLFEKFLVIGSKEQIFCDISIGHSRPYIPLHYRKMVFDSIHHLSHHGIHATAAAVAKKFIWPSVKKDCKKWAKTCLQCQKSLMYIDTFTHP</sequence>
<feature type="domain" description="Integrase zinc-binding" evidence="1">
    <location>
        <begin position="64"/>
        <end position="116"/>
    </location>
</feature>
<organism evidence="2 3">
    <name type="scientific">Nephila pilipes</name>
    <name type="common">Giant wood spider</name>
    <name type="synonym">Nephila maculata</name>
    <dbReference type="NCBI Taxonomy" id="299642"/>
    <lineage>
        <taxon>Eukaryota</taxon>
        <taxon>Metazoa</taxon>
        <taxon>Ecdysozoa</taxon>
        <taxon>Arthropoda</taxon>
        <taxon>Chelicerata</taxon>
        <taxon>Arachnida</taxon>
        <taxon>Araneae</taxon>
        <taxon>Araneomorphae</taxon>
        <taxon>Entelegynae</taxon>
        <taxon>Araneoidea</taxon>
        <taxon>Nephilidae</taxon>
        <taxon>Nephila</taxon>
    </lineage>
</organism>
<dbReference type="AlphaFoldDB" id="A0A8X6MWH4"/>